<dbReference type="InterPro" id="IPR000873">
    <property type="entry name" value="AMP-dep_synth/lig_dom"/>
</dbReference>
<evidence type="ECO:0000256" key="1">
    <source>
        <dbReference type="ARBA" id="ARBA00006432"/>
    </source>
</evidence>
<dbReference type="Proteomes" id="UP000660380">
    <property type="component" value="Unassembled WGS sequence"/>
</dbReference>
<comment type="caution">
    <text evidence="4">The sequence shown here is derived from an EMBL/GenBank/DDBJ whole genome shotgun (WGS) entry which is preliminary data.</text>
</comment>
<accession>A0ABR8GTX5</accession>
<organism evidence="4 5">
    <name type="scientific">Scytonema hofmannii FACHB-248</name>
    <dbReference type="NCBI Taxonomy" id="1842502"/>
    <lineage>
        <taxon>Bacteria</taxon>
        <taxon>Bacillati</taxon>
        <taxon>Cyanobacteriota</taxon>
        <taxon>Cyanophyceae</taxon>
        <taxon>Nostocales</taxon>
        <taxon>Scytonemataceae</taxon>
        <taxon>Scytonema</taxon>
    </lineage>
</organism>
<reference evidence="4 5" key="1">
    <citation type="journal article" date="2020" name="ISME J.">
        <title>Comparative genomics reveals insights into cyanobacterial evolution and habitat adaptation.</title>
        <authorList>
            <person name="Chen M.Y."/>
            <person name="Teng W.K."/>
            <person name="Zhao L."/>
            <person name="Hu C.X."/>
            <person name="Zhou Y.K."/>
            <person name="Han B.P."/>
            <person name="Song L.R."/>
            <person name="Shu W.S."/>
        </authorList>
    </citation>
    <scope>NUCLEOTIDE SEQUENCE [LARGE SCALE GENOMIC DNA]</scope>
    <source>
        <strain evidence="4 5">FACHB-248</strain>
    </source>
</reference>
<protein>
    <submittedName>
        <fullName evidence="4">AMP-binding protein</fullName>
    </submittedName>
</protein>
<keyword evidence="5" id="KW-1185">Reference proteome</keyword>
<dbReference type="Pfam" id="PF00501">
    <property type="entry name" value="AMP-binding"/>
    <property type="match status" value="1"/>
</dbReference>
<evidence type="ECO:0000256" key="2">
    <source>
        <dbReference type="ARBA" id="ARBA00022598"/>
    </source>
</evidence>
<name>A0ABR8GTX5_9CYAN</name>
<evidence type="ECO:0000259" key="3">
    <source>
        <dbReference type="Pfam" id="PF00501"/>
    </source>
</evidence>
<dbReference type="SUPFAM" id="SSF56801">
    <property type="entry name" value="Acetyl-CoA synthetase-like"/>
    <property type="match status" value="1"/>
</dbReference>
<gene>
    <name evidence="4" type="ORF">H6G81_19165</name>
</gene>
<feature type="domain" description="AMP-dependent synthetase/ligase" evidence="3">
    <location>
        <begin position="12"/>
        <end position="222"/>
    </location>
</feature>
<comment type="similarity">
    <text evidence="1">Belongs to the ATP-dependent AMP-binding enzyme family.</text>
</comment>
<dbReference type="RefSeq" id="WP_051502979.1">
    <property type="nucleotide sequence ID" value="NZ_JACJTA010000043.1"/>
</dbReference>
<dbReference type="EMBL" id="JACJTA010000043">
    <property type="protein sequence ID" value="MBD2606593.1"/>
    <property type="molecule type" value="Genomic_DNA"/>
</dbReference>
<evidence type="ECO:0000313" key="5">
    <source>
        <dbReference type="Proteomes" id="UP000660380"/>
    </source>
</evidence>
<sequence length="223" mass="24024">MNLLNLLTGADEQIALVAPERPALTYKQLCSNVIELAAQLNRFGLGQGDKIAIAIPNSPEIVITFLACALCATACPLNPKYKQEEFAFYYKDTQARALLTVPGTVEEALAATTPEMMLLHAHTLADGTLNFEAIRGESSPRSVELAEANDVAMILHSMGTTRRPKRFLIRHRNLLASSAVNIQSANSLTADDKTLSIIPLFHIHGLVGCMLSTFACGGTVICS</sequence>
<proteinExistence type="inferred from homology"/>
<dbReference type="PANTHER" id="PTHR43201">
    <property type="entry name" value="ACYL-COA SYNTHETASE"/>
    <property type="match status" value="1"/>
</dbReference>
<evidence type="ECO:0000313" key="4">
    <source>
        <dbReference type="EMBL" id="MBD2606593.1"/>
    </source>
</evidence>
<dbReference type="Gene3D" id="3.40.50.980">
    <property type="match status" value="2"/>
</dbReference>
<keyword evidence="2" id="KW-0436">Ligase</keyword>
<dbReference type="PANTHER" id="PTHR43201:SF5">
    <property type="entry name" value="MEDIUM-CHAIN ACYL-COA LIGASE ACSF2, MITOCHONDRIAL"/>
    <property type="match status" value="1"/>
</dbReference>